<comment type="caution">
    <text evidence="1">The sequence shown here is derived from an EMBL/GenBank/DDBJ whole genome shotgun (WGS) entry which is preliminary data.</text>
</comment>
<evidence type="ECO:0000313" key="2">
    <source>
        <dbReference type="Proteomes" id="UP000031737"/>
    </source>
</evidence>
<evidence type="ECO:0000313" key="1">
    <source>
        <dbReference type="EMBL" id="ESL06122.1"/>
    </source>
</evidence>
<dbReference type="EMBL" id="AUPL01006209">
    <property type="protein sequence ID" value="ESL06122.1"/>
    <property type="molecule type" value="Genomic_DNA"/>
</dbReference>
<dbReference type="AlphaFoldDB" id="A0A061IYN5"/>
<reference evidence="1 2" key="1">
    <citation type="submission" date="2013-07" db="EMBL/GenBank/DDBJ databases">
        <authorList>
            <person name="Stoco P.H."/>
            <person name="Wagner G."/>
            <person name="Gerber A."/>
            <person name="Zaha A."/>
            <person name="Thompson C."/>
            <person name="Bartholomeu D.C."/>
            <person name="Luckemeyer D.D."/>
            <person name="Bahia D."/>
            <person name="Loreto E."/>
            <person name="Prestes E.B."/>
            <person name="Lima F.M."/>
            <person name="Rodrigues-Luiz G."/>
            <person name="Vallejo G.A."/>
            <person name="Filho J.F."/>
            <person name="Monteiro K.M."/>
            <person name="Tyler K.M."/>
            <person name="de Almeida L.G."/>
            <person name="Ortiz M.F."/>
            <person name="Siervo M.A."/>
            <person name="de Moraes M.H."/>
            <person name="Cunha O.L."/>
            <person name="Mendonca-Neto R."/>
            <person name="Silva R."/>
            <person name="Teixeira S.M."/>
            <person name="Murta S.M."/>
            <person name="Sincero T.C."/>
            <person name="Mendes T.A."/>
            <person name="Urmenyi T.P."/>
            <person name="Silva V.G."/>
            <person name="da Rocha W.D."/>
            <person name="Andersson B."/>
            <person name="Romanha A.J."/>
            <person name="Steindel M."/>
            <person name="de Vasconcelos A.T."/>
            <person name="Grisard E.C."/>
        </authorList>
    </citation>
    <scope>NUCLEOTIDE SEQUENCE [LARGE SCALE GENOMIC DNA]</scope>
    <source>
        <strain evidence="1 2">SC58</strain>
    </source>
</reference>
<organism evidence="1 2">
    <name type="scientific">Trypanosoma rangeli SC58</name>
    <dbReference type="NCBI Taxonomy" id="429131"/>
    <lineage>
        <taxon>Eukaryota</taxon>
        <taxon>Discoba</taxon>
        <taxon>Euglenozoa</taxon>
        <taxon>Kinetoplastea</taxon>
        <taxon>Metakinetoplastina</taxon>
        <taxon>Trypanosomatida</taxon>
        <taxon>Trypanosomatidae</taxon>
        <taxon>Trypanosoma</taxon>
        <taxon>Herpetosoma</taxon>
    </lineage>
</organism>
<accession>A0A061IYN5</accession>
<name>A0A061IYN5_TRYRA</name>
<keyword evidence="2" id="KW-1185">Reference proteome</keyword>
<proteinExistence type="predicted"/>
<dbReference type="Proteomes" id="UP000031737">
    <property type="component" value="Unassembled WGS sequence"/>
</dbReference>
<dbReference type="VEuPathDB" id="TriTrypDB:TRSC58_06209"/>
<protein>
    <submittedName>
        <fullName evidence="1">Uncharacterized protein</fullName>
    </submittedName>
</protein>
<dbReference type="OrthoDB" id="275834at2759"/>
<gene>
    <name evidence="1" type="ORF">TRSC58_06209</name>
</gene>
<sequence length="185" mass="21186">MVLHKWAVVSKSAPPPPGLRPLARVIPLHPRLLPADYKIPYVLRAFIKDRHTSDMQHLENRGMFAEELAIERARFPRLHKTLTIQTDGSLNEREFEFVVPPVVTLFRDRLSAHRQRQLELAKIGKLRKERSWETTMVGEESPNPMCNALVFPYCVPKIMLKRPRLDDPLSAKSHARSAGSSSAEH</sequence>